<dbReference type="Proteomes" id="UP001165190">
    <property type="component" value="Unassembled WGS sequence"/>
</dbReference>
<gene>
    <name evidence="2" type="ORF">HRI_002203400</name>
</gene>
<dbReference type="SUPFAM" id="SSF56672">
    <property type="entry name" value="DNA/RNA polymerases"/>
    <property type="match status" value="1"/>
</dbReference>
<proteinExistence type="predicted"/>
<feature type="domain" description="Reverse transcriptase Ty1/copia-type" evidence="1">
    <location>
        <begin position="127"/>
        <end position="257"/>
    </location>
</feature>
<dbReference type="EMBL" id="BSYR01000020">
    <property type="protein sequence ID" value="GMI85341.1"/>
    <property type="molecule type" value="Genomic_DNA"/>
</dbReference>
<name>A0A9W7M2N5_HIBTR</name>
<dbReference type="Pfam" id="PF07727">
    <property type="entry name" value="RVT_2"/>
    <property type="match status" value="1"/>
</dbReference>
<reference evidence="2" key="1">
    <citation type="submission" date="2023-05" db="EMBL/GenBank/DDBJ databases">
        <title>Genome and transcriptome analyses reveal genes involved in the formation of fine ridges on petal epidermal cells in Hibiscus trionum.</title>
        <authorList>
            <person name="Koshimizu S."/>
            <person name="Masuda S."/>
            <person name="Ishii T."/>
            <person name="Shirasu K."/>
            <person name="Hoshino A."/>
            <person name="Arita M."/>
        </authorList>
    </citation>
    <scope>NUCLEOTIDE SEQUENCE</scope>
    <source>
        <strain evidence="2">Hamamatsu line</strain>
    </source>
</reference>
<sequence>MAHVSGETEFLVDQLGDNALMDGVQDNNEACAGFDVEEDVSSCSHAQDVVSNALQAQSSDPITRSSSLAPVASSNIHPMITRRKNGISKPKIFNVQLHETHVDVHHALADPKWKAAVLAEYEALLSNDIWDIVELPSGRKPVGCKWIFRVKLKADGTVDRYKARLVAKGFAQVPGFDFLDTFSPVVRFATINILLSLAVTHNWEIRQVDVNNVFLLGDLQEDVYMQLVPGFEENAGDGRRLVYKLKKALYGLRQAPRN</sequence>
<protein>
    <recommendedName>
        <fullName evidence="1">Reverse transcriptase Ty1/copia-type domain-containing protein</fullName>
    </recommendedName>
</protein>
<dbReference type="AlphaFoldDB" id="A0A9W7M2N5"/>
<dbReference type="OrthoDB" id="1000646at2759"/>
<evidence type="ECO:0000259" key="1">
    <source>
        <dbReference type="Pfam" id="PF07727"/>
    </source>
</evidence>
<dbReference type="InterPro" id="IPR043502">
    <property type="entry name" value="DNA/RNA_pol_sf"/>
</dbReference>
<comment type="caution">
    <text evidence="2">The sequence shown here is derived from an EMBL/GenBank/DDBJ whole genome shotgun (WGS) entry which is preliminary data.</text>
</comment>
<organism evidence="2 3">
    <name type="scientific">Hibiscus trionum</name>
    <name type="common">Flower of an hour</name>
    <dbReference type="NCBI Taxonomy" id="183268"/>
    <lineage>
        <taxon>Eukaryota</taxon>
        <taxon>Viridiplantae</taxon>
        <taxon>Streptophyta</taxon>
        <taxon>Embryophyta</taxon>
        <taxon>Tracheophyta</taxon>
        <taxon>Spermatophyta</taxon>
        <taxon>Magnoliopsida</taxon>
        <taxon>eudicotyledons</taxon>
        <taxon>Gunneridae</taxon>
        <taxon>Pentapetalae</taxon>
        <taxon>rosids</taxon>
        <taxon>malvids</taxon>
        <taxon>Malvales</taxon>
        <taxon>Malvaceae</taxon>
        <taxon>Malvoideae</taxon>
        <taxon>Hibiscus</taxon>
    </lineage>
</organism>
<evidence type="ECO:0000313" key="2">
    <source>
        <dbReference type="EMBL" id="GMI85341.1"/>
    </source>
</evidence>
<dbReference type="InterPro" id="IPR013103">
    <property type="entry name" value="RVT_2"/>
</dbReference>
<evidence type="ECO:0000313" key="3">
    <source>
        <dbReference type="Proteomes" id="UP001165190"/>
    </source>
</evidence>
<accession>A0A9W7M2N5</accession>
<keyword evidence="3" id="KW-1185">Reference proteome</keyword>